<dbReference type="Pfam" id="PF18265">
    <property type="entry name" value="Nas2_N"/>
    <property type="match status" value="1"/>
</dbReference>
<sequence>MLSSAESPLEKARALIHVKDGIEAEISLRFSILRENNCDMTTPLVDSEGFPRADLDIYAIRSARTRIIKLRNDLKYTMDEIEKALHQVYDPSLAPPAPSKAPPAPVEMSSTHTEKPCPLLHKWMASHPGVPLRMRYARSSFQLAFP</sequence>
<dbReference type="InterPro" id="IPR040815">
    <property type="entry name" value="Nas2_N"/>
</dbReference>
<evidence type="ECO:0000259" key="2">
    <source>
        <dbReference type="Pfam" id="PF18265"/>
    </source>
</evidence>
<evidence type="ECO:0000256" key="1">
    <source>
        <dbReference type="SAM" id="MobiDB-lite"/>
    </source>
</evidence>
<feature type="compositionally biased region" description="Pro residues" evidence="1">
    <location>
        <begin position="93"/>
        <end position="105"/>
    </location>
</feature>
<dbReference type="GO" id="GO:0005737">
    <property type="term" value="C:cytoplasm"/>
    <property type="evidence" value="ECO:0007669"/>
    <property type="project" value="TreeGrafter"/>
</dbReference>
<dbReference type="InterPro" id="IPR035269">
    <property type="entry name" value="PSMD9"/>
</dbReference>
<feature type="domain" description="Nas2 N-terminal" evidence="2">
    <location>
        <begin position="13"/>
        <end position="89"/>
    </location>
</feature>
<feature type="region of interest" description="Disordered" evidence="1">
    <location>
        <begin position="92"/>
        <end position="113"/>
    </location>
</feature>
<evidence type="ECO:0000313" key="4">
    <source>
        <dbReference type="Proteomes" id="UP000683000"/>
    </source>
</evidence>
<dbReference type="Proteomes" id="UP000683000">
    <property type="component" value="Unassembled WGS sequence"/>
</dbReference>
<dbReference type="PANTHER" id="PTHR12651">
    <property type="entry name" value="26S PROTEASOME NON-ATPASE REGULATORY SUBUNIT 9"/>
    <property type="match status" value="1"/>
</dbReference>
<accession>A0A8I3A9R5</accession>
<keyword evidence="4" id="KW-1185">Reference proteome</keyword>
<dbReference type="GO" id="GO:0005634">
    <property type="term" value="C:nucleus"/>
    <property type="evidence" value="ECO:0007669"/>
    <property type="project" value="TreeGrafter"/>
</dbReference>
<protein>
    <recommendedName>
        <fullName evidence="2">Nas2 N-terminal domain-containing protein</fullName>
    </recommendedName>
</protein>
<dbReference type="AlphaFoldDB" id="A0A8I3A9R5"/>
<evidence type="ECO:0000313" key="3">
    <source>
        <dbReference type="EMBL" id="KAG6377153.1"/>
    </source>
</evidence>
<comment type="caution">
    <text evidence="3">The sequence shown here is derived from an EMBL/GenBank/DDBJ whole genome shotgun (WGS) entry which is preliminary data.</text>
</comment>
<dbReference type="PANTHER" id="PTHR12651:SF1">
    <property type="entry name" value="26S PROTEASOME NON-ATPASE REGULATORY SUBUNIT 9"/>
    <property type="match status" value="1"/>
</dbReference>
<dbReference type="GO" id="GO:0070682">
    <property type="term" value="P:proteasome regulatory particle assembly"/>
    <property type="evidence" value="ECO:0007669"/>
    <property type="project" value="InterPro"/>
</dbReference>
<gene>
    <name evidence="3" type="ORF">JVT61DRAFT_1205</name>
</gene>
<dbReference type="EMBL" id="JAGFBS010000010">
    <property type="protein sequence ID" value="KAG6377153.1"/>
    <property type="molecule type" value="Genomic_DNA"/>
</dbReference>
<organism evidence="3 4">
    <name type="scientific">Boletus reticuloceps</name>
    <dbReference type="NCBI Taxonomy" id="495285"/>
    <lineage>
        <taxon>Eukaryota</taxon>
        <taxon>Fungi</taxon>
        <taxon>Dikarya</taxon>
        <taxon>Basidiomycota</taxon>
        <taxon>Agaricomycotina</taxon>
        <taxon>Agaricomycetes</taxon>
        <taxon>Agaricomycetidae</taxon>
        <taxon>Boletales</taxon>
        <taxon>Boletineae</taxon>
        <taxon>Boletaceae</taxon>
        <taxon>Boletoideae</taxon>
        <taxon>Boletus</taxon>
    </lineage>
</organism>
<dbReference type="Gene3D" id="6.10.140.1710">
    <property type="match status" value="1"/>
</dbReference>
<proteinExistence type="predicted"/>
<dbReference type="OrthoDB" id="72325at2759"/>
<reference evidence="3" key="1">
    <citation type="submission" date="2021-03" db="EMBL/GenBank/DDBJ databases">
        <title>Evolutionary innovations through gain and loss of genes in the ectomycorrhizal Boletales.</title>
        <authorList>
            <person name="Wu G."/>
            <person name="Miyauchi S."/>
            <person name="Morin E."/>
            <person name="Yang Z.-L."/>
            <person name="Xu J."/>
            <person name="Martin F.M."/>
        </authorList>
    </citation>
    <scope>NUCLEOTIDE SEQUENCE</scope>
    <source>
        <strain evidence="3">BR01</strain>
    </source>
</reference>
<name>A0A8I3A9R5_9AGAM</name>